<proteinExistence type="predicted"/>
<feature type="compositionally biased region" description="Basic and acidic residues" evidence="1">
    <location>
        <begin position="754"/>
        <end position="763"/>
    </location>
</feature>
<sequence length="763" mass="84760">MKHFSLLILAAVLAVAAPVSSARAEVDVSIDFFYDALSPHGDWIYADDYGYVFQPIVAQTADWAPYTDGYWAYTDAGWTWISNEDFGWATYHYGRWIQMQGGWVWVPGTEWAPAWVSWRQTDDHVGWAPLPPEASWSVNIGFNQWSDSYYDIGPSWYNFVPFNLFARRTSLRPVIVNRSRNITYINSSVNVTNISYRQNVVNNIFVGGPDPDRFDRGDNRIRRLSLRRDEDRFRRDWIDNRSDRPRSFDSLSRIESNQLIVAAPSVRGDRPAGLPSRVRERFERPEIDRGWRDAGDSQAAEALRERQRAAFAKAKPAELPERKAVISTSKIPPPAIGRLLKPEERRGGGQRPDPRQVDEDVRKGLPPGAADKSGNRPGMRDEPPGPGDTRRPGMADRDGRPGERPEGRPGMPDRDSRPGERPEGRPGMPDRDGLPGERPEGRPGMPDRDGRPGERPEGRPGMPDRDGRPGERPEGRPGMPDRDGRPGERPGSRPDMIPGSRVPEGKPDERPGMSKDGPDRRPGVKPEEAPRPRLAPGVVPSDEDRRRGGVPSAPSSTPSRTQNEPPSAAPERTMPTPPKSRPELPKVNPNSPGNRPDRPFEGRPGKPSEDRPSPSTRPSQARPTPMPEPKATPNARPSPMPRPEQPKAKPVPMPTPKARPPQSSKGDDKRLESPSIRMTKPQSAPQRPAPQVKKESPAAKPQVKSAPPTPKPQVKKTSPKPEAKSAAPKPQVKSAPPKAKPQGRPTADRSPSGKKQEERRKKD</sequence>
<feature type="compositionally biased region" description="Basic and acidic residues" evidence="1">
    <location>
        <begin position="315"/>
        <end position="324"/>
    </location>
</feature>
<feature type="region of interest" description="Disordered" evidence="1">
    <location>
        <begin position="311"/>
        <end position="763"/>
    </location>
</feature>
<feature type="compositionally biased region" description="Polar residues" evidence="1">
    <location>
        <begin position="553"/>
        <end position="565"/>
    </location>
</feature>
<feature type="compositionally biased region" description="Basic and acidic residues" evidence="1">
    <location>
        <begin position="595"/>
        <end position="612"/>
    </location>
</feature>
<dbReference type="AlphaFoldDB" id="A0A4R7S4K9"/>
<dbReference type="EMBL" id="SOCA01000002">
    <property type="protein sequence ID" value="TDU73372.1"/>
    <property type="molecule type" value="Genomic_DNA"/>
</dbReference>
<feature type="compositionally biased region" description="Pro residues" evidence="1">
    <location>
        <begin position="624"/>
        <end position="659"/>
    </location>
</feature>
<keyword evidence="4" id="KW-1185">Reference proteome</keyword>
<reference evidence="3 4" key="1">
    <citation type="submission" date="2019-03" db="EMBL/GenBank/DDBJ databases">
        <title>Genomic Encyclopedia of Archaeal and Bacterial Type Strains, Phase II (KMG-II): from individual species to whole genera.</title>
        <authorList>
            <person name="Goeker M."/>
        </authorList>
    </citation>
    <scope>NUCLEOTIDE SEQUENCE [LARGE SCALE GENOMIC DNA]</scope>
    <source>
        <strain evidence="3 4">ATCC 25309</strain>
    </source>
</reference>
<feature type="chain" id="PRO_5020294703" evidence="2">
    <location>
        <begin position="25"/>
        <end position="763"/>
    </location>
</feature>
<evidence type="ECO:0000313" key="3">
    <source>
        <dbReference type="EMBL" id="TDU73372.1"/>
    </source>
</evidence>
<evidence type="ECO:0000256" key="2">
    <source>
        <dbReference type="SAM" id="SignalP"/>
    </source>
</evidence>
<organism evidence="3 4">
    <name type="scientific">Prosthecobacter fusiformis</name>
    <dbReference type="NCBI Taxonomy" id="48464"/>
    <lineage>
        <taxon>Bacteria</taxon>
        <taxon>Pseudomonadati</taxon>
        <taxon>Verrucomicrobiota</taxon>
        <taxon>Verrucomicrobiia</taxon>
        <taxon>Verrucomicrobiales</taxon>
        <taxon>Verrucomicrobiaceae</taxon>
        <taxon>Prosthecobacter</taxon>
    </lineage>
</organism>
<feature type="compositionally biased region" description="Basic and acidic residues" evidence="1">
    <location>
        <begin position="340"/>
        <end position="363"/>
    </location>
</feature>
<dbReference type="Proteomes" id="UP000295662">
    <property type="component" value="Unassembled WGS sequence"/>
</dbReference>
<dbReference type="RefSeq" id="WP_133794843.1">
    <property type="nucleotide sequence ID" value="NZ_SOCA01000002.1"/>
</dbReference>
<feature type="signal peptide" evidence="2">
    <location>
        <begin position="1"/>
        <end position="24"/>
    </location>
</feature>
<dbReference type="OrthoDB" id="5485224at2"/>
<protein>
    <submittedName>
        <fullName evidence="3">Uncharacterized protein</fullName>
    </submittedName>
</protein>
<evidence type="ECO:0000313" key="4">
    <source>
        <dbReference type="Proteomes" id="UP000295662"/>
    </source>
</evidence>
<gene>
    <name evidence="3" type="ORF">EI77_01842</name>
</gene>
<accession>A0A4R7S4K9</accession>
<name>A0A4R7S4K9_9BACT</name>
<dbReference type="Pfam" id="PF20245">
    <property type="entry name" value="DUF6600"/>
    <property type="match status" value="1"/>
</dbReference>
<feature type="compositionally biased region" description="Basic and acidic residues" evidence="1">
    <location>
        <begin position="503"/>
        <end position="531"/>
    </location>
</feature>
<dbReference type="InterPro" id="IPR046535">
    <property type="entry name" value="DUF6600"/>
</dbReference>
<evidence type="ECO:0000256" key="1">
    <source>
        <dbReference type="SAM" id="MobiDB-lite"/>
    </source>
</evidence>
<feature type="compositionally biased region" description="Polar residues" evidence="1">
    <location>
        <begin position="613"/>
        <end position="622"/>
    </location>
</feature>
<keyword evidence="2" id="KW-0732">Signal</keyword>
<comment type="caution">
    <text evidence="3">The sequence shown here is derived from an EMBL/GenBank/DDBJ whole genome shotgun (WGS) entry which is preliminary data.</text>
</comment>
<feature type="compositionally biased region" description="Basic and acidic residues" evidence="1">
    <location>
        <begin position="378"/>
        <end position="492"/>
    </location>
</feature>